<evidence type="ECO:0000256" key="1">
    <source>
        <dbReference type="SAM" id="MobiDB-lite"/>
    </source>
</evidence>
<accession>A0ABQ2M314</accession>
<feature type="region of interest" description="Disordered" evidence="1">
    <location>
        <begin position="14"/>
        <end position="56"/>
    </location>
</feature>
<feature type="compositionally biased region" description="Low complexity" evidence="1">
    <location>
        <begin position="23"/>
        <end position="56"/>
    </location>
</feature>
<dbReference type="RefSeq" id="WP_229697052.1">
    <property type="nucleotide sequence ID" value="NZ_BMNG01000007.1"/>
</dbReference>
<gene>
    <name evidence="2" type="ORF">GCM10012286_36850</name>
</gene>
<sequence length="166" mass="15835">MVLAVLTALAAVGCGGSDESDGKAASGKRGSKSSAAQSSGSPSASAKPSVSAADGDDVGACADGDCEVAVSDPVTVRFKGPRGQATLTVTEVGPNKVEYAVKSGSGRSKGGASGPGQGCITVLRSNGSGNSCGGVGDGRPSAQPDAVVIQMAGGQDGTAILHIVSN</sequence>
<protein>
    <submittedName>
        <fullName evidence="2">Uncharacterized protein</fullName>
    </submittedName>
</protein>
<reference evidence="3" key="1">
    <citation type="journal article" date="2019" name="Int. J. Syst. Evol. Microbiol.">
        <title>The Global Catalogue of Microorganisms (GCM) 10K type strain sequencing project: providing services to taxonomists for standard genome sequencing and annotation.</title>
        <authorList>
            <consortium name="The Broad Institute Genomics Platform"/>
            <consortium name="The Broad Institute Genome Sequencing Center for Infectious Disease"/>
            <person name="Wu L."/>
            <person name="Ma J."/>
        </authorList>
    </citation>
    <scope>NUCLEOTIDE SEQUENCE [LARGE SCALE GENOMIC DNA]</scope>
    <source>
        <strain evidence="3">CGMCC 4.7349</strain>
    </source>
</reference>
<evidence type="ECO:0000313" key="3">
    <source>
        <dbReference type="Proteomes" id="UP000656881"/>
    </source>
</evidence>
<comment type="caution">
    <text evidence="2">The sequence shown here is derived from an EMBL/GenBank/DDBJ whole genome shotgun (WGS) entry which is preliminary data.</text>
</comment>
<keyword evidence="3" id="KW-1185">Reference proteome</keyword>
<proteinExistence type="predicted"/>
<dbReference type="Proteomes" id="UP000656881">
    <property type="component" value="Unassembled WGS sequence"/>
</dbReference>
<organism evidence="2 3">
    <name type="scientific">Streptomyces lasiicapitis</name>
    <dbReference type="NCBI Taxonomy" id="1923961"/>
    <lineage>
        <taxon>Bacteria</taxon>
        <taxon>Bacillati</taxon>
        <taxon>Actinomycetota</taxon>
        <taxon>Actinomycetes</taxon>
        <taxon>Kitasatosporales</taxon>
        <taxon>Streptomycetaceae</taxon>
        <taxon>Streptomyces</taxon>
    </lineage>
</organism>
<dbReference type="EMBL" id="BMNG01000007">
    <property type="protein sequence ID" value="GGO46288.1"/>
    <property type="molecule type" value="Genomic_DNA"/>
</dbReference>
<name>A0ABQ2M314_9ACTN</name>
<evidence type="ECO:0000313" key="2">
    <source>
        <dbReference type="EMBL" id="GGO46288.1"/>
    </source>
</evidence>